<accession>A0ACC0BSC7</accession>
<protein>
    <submittedName>
        <fullName evidence="1">Uncharacterized protein</fullName>
    </submittedName>
</protein>
<dbReference type="Proteomes" id="UP001060085">
    <property type="component" value="Linkage Group LG02"/>
</dbReference>
<reference evidence="2" key="1">
    <citation type="journal article" date="2023" name="Nat. Plants">
        <title>Single-cell RNA sequencing provides a high-resolution roadmap for understanding the multicellular compartmentation of specialized metabolism.</title>
        <authorList>
            <person name="Sun S."/>
            <person name="Shen X."/>
            <person name="Li Y."/>
            <person name="Li Y."/>
            <person name="Wang S."/>
            <person name="Li R."/>
            <person name="Zhang H."/>
            <person name="Shen G."/>
            <person name="Guo B."/>
            <person name="Wei J."/>
            <person name="Xu J."/>
            <person name="St-Pierre B."/>
            <person name="Chen S."/>
            <person name="Sun C."/>
        </authorList>
    </citation>
    <scope>NUCLEOTIDE SEQUENCE [LARGE SCALE GENOMIC DNA]</scope>
</reference>
<keyword evidence="2" id="KW-1185">Reference proteome</keyword>
<organism evidence="1 2">
    <name type="scientific">Catharanthus roseus</name>
    <name type="common">Madagascar periwinkle</name>
    <name type="synonym">Vinca rosea</name>
    <dbReference type="NCBI Taxonomy" id="4058"/>
    <lineage>
        <taxon>Eukaryota</taxon>
        <taxon>Viridiplantae</taxon>
        <taxon>Streptophyta</taxon>
        <taxon>Embryophyta</taxon>
        <taxon>Tracheophyta</taxon>
        <taxon>Spermatophyta</taxon>
        <taxon>Magnoliopsida</taxon>
        <taxon>eudicotyledons</taxon>
        <taxon>Gunneridae</taxon>
        <taxon>Pentapetalae</taxon>
        <taxon>asterids</taxon>
        <taxon>lamiids</taxon>
        <taxon>Gentianales</taxon>
        <taxon>Apocynaceae</taxon>
        <taxon>Rauvolfioideae</taxon>
        <taxon>Vinceae</taxon>
        <taxon>Catharanthinae</taxon>
        <taxon>Catharanthus</taxon>
    </lineage>
</organism>
<dbReference type="EMBL" id="CM044702">
    <property type="protein sequence ID" value="KAI5675482.1"/>
    <property type="molecule type" value="Genomic_DNA"/>
</dbReference>
<name>A0ACC0BSC7_CATRO</name>
<gene>
    <name evidence="1" type="ORF">M9H77_06432</name>
</gene>
<evidence type="ECO:0000313" key="2">
    <source>
        <dbReference type="Proteomes" id="UP001060085"/>
    </source>
</evidence>
<evidence type="ECO:0000313" key="1">
    <source>
        <dbReference type="EMBL" id="KAI5675482.1"/>
    </source>
</evidence>
<comment type="caution">
    <text evidence="1">The sequence shown here is derived from an EMBL/GenBank/DDBJ whole genome shotgun (WGS) entry which is preliminary data.</text>
</comment>
<sequence>MNKGRSGQIHNTDSKVGEEKSTNHIPRSKKGRIAGHMCNGTFIVREDKMISIIPLKTSLLNLWTVGMEFQVKFILYVTTKFPCSTMKYAYRHCWLPIFCETGKLGQLN</sequence>
<proteinExistence type="predicted"/>